<accession>A0A829X4Z1</accession>
<gene>
    <name evidence="2" type="ORF">NBRC3293_0163</name>
</gene>
<dbReference type="EMBL" id="BARJ01000002">
    <property type="protein sequence ID" value="GEM15666.1"/>
    <property type="molecule type" value="Genomic_DNA"/>
</dbReference>
<feature type="compositionally biased region" description="Polar residues" evidence="1">
    <location>
        <begin position="18"/>
        <end position="34"/>
    </location>
</feature>
<sequence length="46" mass="5262">MRLRPLEFSLCHRLSPKPRSTWNGSKTESSNQSVHDPEIDTLPEAL</sequence>
<organism evidence="2 3">
    <name type="scientific">Gluconobacter oxydans NBRC 3293</name>
    <dbReference type="NCBI Taxonomy" id="1315969"/>
    <lineage>
        <taxon>Bacteria</taxon>
        <taxon>Pseudomonadati</taxon>
        <taxon>Pseudomonadota</taxon>
        <taxon>Alphaproteobacteria</taxon>
        <taxon>Acetobacterales</taxon>
        <taxon>Acetobacteraceae</taxon>
        <taxon>Gluconobacter</taxon>
    </lineage>
</organism>
<evidence type="ECO:0000256" key="1">
    <source>
        <dbReference type="SAM" id="MobiDB-lite"/>
    </source>
</evidence>
<protein>
    <submittedName>
        <fullName evidence="2">Uncharacterized protein</fullName>
    </submittedName>
</protein>
<evidence type="ECO:0000313" key="3">
    <source>
        <dbReference type="Proteomes" id="UP000484858"/>
    </source>
</evidence>
<feature type="region of interest" description="Disordered" evidence="1">
    <location>
        <begin position="15"/>
        <end position="46"/>
    </location>
</feature>
<dbReference type="Proteomes" id="UP000484858">
    <property type="component" value="Unassembled WGS sequence"/>
</dbReference>
<proteinExistence type="predicted"/>
<evidence type="ECO:0000313" key="2">
    <source>
        <dbReference type="EMBL" id="GEM15666.1"/>
    </source>
</evidence>
<reference evidence="2 3" key="1">
    <citation type="submission" date="2013-04" db="EMBL/GenBank/DDBJ databases">
        <title>Gluconobacter oxydans NBRC 3293 whole genome sequence.</title>
        <authorList>
            <person name="Matsutani M."/>
            <person name="Yakushi T."/>
            <person name="Matsushita K."/>
        </authorList>
    </citation>
    <scope>NUCLEOTIDE SEQUENCE [LARGE SCALE GENOMIC DNA]</scope>
    <source>
        <strain evidence="2 3">NBRC 3293</strain>
    </source>
</reference>
<comment type="caution">
    <text evidence="2">The sequence shown here is derived from an EMBL/GenBank/DDBJ whole genome shotgun (WGS) entry which is preliminary data.</text>
</comment>
<name>A0A829X4Z1_GLUOY</name>
<dbReference type="AlphaFoldDB" id="A0A829X4Z1"/>